<keyword evidence="4" id="KW-0808">Transferase</keyword>
<feature type="domain" description="Association with the SNF1 complex (ASC)" evidence="3">
    <location>
        <begin position="187"/>
        <end position="291"/>
    </location>
</feature>
<evidence type="ECO:0000256" key="1">
    <source>
        <dbReference type="ARBA" id="ARBA00010926"/>
    </source>
</evidence>
<dbReference type="FunCoup" id="A0A2P6NNF5">
    <property type="interactions" value="49"/>
</dbReference>
<feature type="compositionally biased region" description="Polar residues" evidence="2">
    <location>
        <begin position="180"/>
        <end position="191"/>
    </location>
</feature>
<dbReference type="Gene3D" id="2.60.40.10">
    <property type="entry name" value="Immunoglobulins"/>
    <property type="match status" value="1"/>
</dbReference>
<dbReference type="GO" id="GO:0007165">
    <property type="term" value="P:signal transduction"/>
    <property type="evidence" value="ECO:0007669"/>
    <property type="project" value="TreeGrafter"/>
</dbReference>
<dbReference type="CDD" id="cd02859">
    <property type="entry name" value="E_set_AMPKbeta_like_N"/>
    <property type="match status" value="1"/>
</dbReference>
<dbReference type="SMART" id="SM01010">
    <property type="entry name" value="AMPKBI"/>
    <property type="match status" value="1"/>
</dbReference>
<dbReference type="AlphaFoldDB" id="A0A2P6NNF5"/>
<dbReference type="GO" id="GO:0019901">
    <property type="term" value="F:protein kinase binding"/>
    <property type="evidence" value="ECO:0007669"/>
    <property type="project" value="TreeGrafter"/>
</dbReference>
<dbReference type="Gene3D" id="6.20.250.60">
    <property type="match status" value="1"/>
</dbReference>
<dbReference type="FunFam" id="2.60.40.10:FF:001860">
    <property type="entry name" value="Sucrose nonfermenting 4-like protein"/>
    <property type="match status" value="1"/>
</dbReference>
<feature type="compositionally biased region" description="Low complexity" evidence="2">
    <location>
        <begin position="205"/>
        <end position="223"/>
    </location>
</feature>
<dbReference type="InterPro" id="IPR006828">
    <property type="entry name" value="ASC_dom"/>
</dbReference>
<feature type="region of interest" description="Disordered" evidence="2">
    <location>
        <begin position="176"/>
        <end position="229"/>
    </location>
</feature>
<name>A0A2P6NNF5_9EUKA</name>
<dbReference type="Pfam" id="PF16561">
    <property type="entry name" value="AMPK1_CBM"/>
    <property type="match status" value="1"/>
</dbReference>
<evidence type="ECO:0000256" key="2">
    <source>
        <dbReference type="SAM" id="MobiDB-lite"/>
    </source>
</evidence>
<evidence type="ECO:0000313" key="4">
    <source>
        <dbReference type="EMBL" id="PRP85486.1"/>
    </source>
</evidence>
<dbReference type="PANTHER" id="PTHR10343:SF84">
    <property type="entry name" value="5'-AMP-ACTIVATED PROTEIN KINASE SUBUNIT BETA-1"/>
    <property type="match status" value="1"/>
</dbReference>
<dbReference type="Pfam" id="PF04739">
    <property type="entry name" value="AMPKBI"/>
    <property type="match status" value="1"/>
</dbReference>
<dbReference type="EMBL" id="MDYQ01000044">
    <property type="protein sequence ID" value="PRP85486.1"/>
    <property type="molecule type" value="Genomic_DNA"/>
</dbReference>
<dbReference type="GO" id="GO:0031588">
    <property type="term" value="C:nucleotide-activated protein kinase complex"/>
    <property type="evidence" value="ECO:0007669"/>
    <property type="project" value="TreeGrafter"/>
</dbReference>
<evidence type="ECO:0000259" key="3">
    <source>
        <dbReference type="SMART" id="SM01010"/>
    </source>
</evidence>
<dbReference type="InterPro" id="IPR050827">
    <property type="entry name" value="CRP1_MDG1_kinase"/>
</dbReference>
<dbReference type="GO" id="GO:0005737">
    <property type="term" value="C:cytoplasm"/>
    <property type="evidence" value="ECO:0007669"/>
    <property type="project" value="TreeGrafter"/>
</dbReference>
<evidence type="ECO:0000313" key="5">
    <source>
        <dbReference type="Proteomes" id="UP000241769"/>
    </source>
</evidence>
<dbReference type="GO" id="GO:0005634">
    <property type="term" value="C:nucleus"/>
    <property type="evidence" value="ECO:0007669"/>
    <property type="project" value="TreeGrafter"/>
</dbReference>
<dbReference type="InterPro" id="IPR032640">
    <property type="entry name" value="AMPK1_CBM"/>
</dbReference>
<dbReference type="InterPro" id="IPR013783">
    <property type="entry name" value="Ig-like_fold"/>
</dbReference>
<keyword evidence="4" id="KW-0418">Kinase</keyword>
<comment type="caution">
    <text evidence="4">The sequence shown here is derived from an EMBL/GenBank/DDBJ whole genome shotgun (WGS) entry which is preliminary data.</text>
</comment>
<dbReference type="InterPro" id="IPR014756">
    <property type="entry name" value="Ig_E-set"/>
</dbReference>
<dbReference type="SUPFAM" id="SSF160219">
    <property type="entry name" value="AMPKBI-like"/>
    <property type="match status" value="1"/>
</dbReference>
<dbReference type="InParanoid" id="A0A2P6NNF5"/>
<accession>A0A2P6NNF5</accession>
<reference evidence="4 5" key="1">
    <citation type="journal article" date="2018" name="Genome Biol. Evol.">
        <title>Multiple Roots of Fruiting Body Formation in Amoebozoa.</title>
        <authorList>
            <person name="Hillmann F."/>
            <person name="Forbes G."/>
            <person name="Novohradska S."/>
            <person name="Ferling I."/>
            <person name="Riege K."/>
            <person name="Groth M."/>
            <person name="Westermann M."/>
            <person name="Marz M."/>
            <person name="Spaller T."/>
            <person name="Winckler T."/>
            <person name="Schaap P."/>
            <person name="Glockner G."/>
        </authorList>
    </citation>
    <scope>NUCLEOTIDE SEQUENCE [LARGE SCALE GENOMIC DNA]</scope>
    <source>
        <strain evidence="4 5">Jena</strain>
    </source>
</reference>
<keyword evidence="5" id="KW-1185">Reference proteome</keyword>
<dbReference type="InterPro" id="IPR037256">
    <property type="entry name" value="ASC_dom_sf"/>
</dbReference>
<dbReference type="OrthoDB" id="531008at2759"/>
<dbReference type="GO" id="GO:0016301">
    <property type="term" value="F:kinase activity"/>
    <property type="evidence" value="ECO:0007669"/>
    <property type="project" value="UniProtKB-KW"/>
</dbReference>
<sequence>MGISSSTEEKKVAPPNKPLNGSGGVNIRSGGARFSSDEEPSPLYVGSPTKGPLPLASPMKIQISESVFPSQSKARRAIGAEEWEGRIDEDNKLPTVFSWKHGGQSIYLSGTFNNWRERIPMQESHGDFTVIQSLPPGIHYYRFIVDGKWQTDPGQPVITDADGEVNNIIEIKSMRGEENSILSGPSTNSPPGTYGQEIRLPSPPKSRNNSANNNASSTTSTSPPSLPPHLMRALLNTAPPSKFDPSLLPLPHHVMLNHFYSLPRPDDDIIILGVTQRYKTKFVTTVFYKPLPILDGDTESSSSTDEEG</sequence>
<comment type="similarity">
    <text evidence="1">Belongs to the 5'-AMP-activated protein kinase beta subunit family.</text>
</comment>
<dbReference type="Proteomes" id="UP000241769">
    <property type="component" value="Unassembled WGS sequence"/>
</dbReference>
<gene>
    <name evidence="4" type="ORF">PROFUN_06855</name>
</gene>
<dbReference type="PANTHER" id="PTHR10343">
    <property type="entry name" value="5'-AMP-ACTIVATED PROTEIN KINASE , BETA SUBUNIT"/>
    <property type="match status" value="1"/>
</dbReference>
<dbReference type="STRING" id="1890364.A0A2P6NNF5"/>
<feature type="region of interest" description="Disordered" evidence="2">
    <location>
        <begin position="1"/>
        <end position="51"/>
    </location>
</feature>
<organism evidence="4 5">
    <name type="scientific">Planoprotostelium fungivorum</name>
    <dbReference type="NCBI Taxonomy" id="1890364"/>
    <lineage>
        <taxon>Eukaryota</taxon>
        <taxon>Amoebozoa</taxon>
        <taxon>Evosea</taxon>
        <taxon>Variosea</taxon>
        <taxon>Cavosteliida</taxon>
        <taxon>Cavosteliaceae</taxon>
        <taxon>Planoprotostelium</taxon>
    </lineage>
</organism>
<protein>
    <submittedName>
        <fullName evidence="4">5'-AMP-activated protein kinase subunit beta-2</fullName>
    </submittedName>
</protein>
<dbReference type="SUPFAM" id="SSF81296">
    <property type="entry name" value="E set domains"/>
    <property type="match status" value="1"/>
</dbReference>
<proteinExistence type="inferred from homology"/>